<organism evidence="2 3">
    <name type="scientific">Derxia gummosa DSM 723</name>
    <dbReference type="NCBI Taxonomy" id="1121388"/>
    <lineage>
        <taxon>Bacteria</taxon>
        <taxon>Pseudomonadati</taxon>
        <taxon>Pseudomonadota</taxon>
        <taxon>Betaproteobacteria</taxon>
        <taxon>Burkholderiales</taxon>
        <taxon>Alcaligenaceae</taxon>
        <taxon>Derxia</taxon>
    </lineage>
</organism>
<dbReference type="InterPro" id="IPR040079">
    <property type="entry name" value="Glutathione_S-Trfase"/>
</dbReference>
<dbReference type="SUPFAM" id="SSF52833">
    <property type="entry name" value="Thioredoxin-like"/>
    <property type="match status" value="1"/>
</dbReference>
<name>A0A8B6X215_9BURK</name>
<evidence type="ECO:0000313" key="3">
    <source>
        <dbReference type="RefSeq" id="WP_028310505.1"/>
    </source>
</evidence>
<evidence type="ECO:0000259" key="1">
    <source>
        <dbReference type="PROSITE" id="PS50404"/>
    </source>
</evidence>
<dbReference type="CDD" id="cd03046">
    <property type="entry name" value="GST_N_GTT1_like"/>
    <property type="match status" value="1"/>
</dbReference>
<feature type="domain" description="GST N-terminal" evidence="1">
    <location>
        <begin position="5"/>
        <end position="89"/>
    </location>
</feature>
<reference evidence="3" key="2">
    <citation type="submission" date="2025-08" db="UniProtKB">
        <authorList>
            <consortium name="RefSeq"/>
        </authorList>
    </citation>
    <scope>IDENTIFICATION</scope>
</reference>
<dbReference type="AlphaFoldDB" id="A0A8B6X215"/>
<dbReference type="RefSeq" id="WP_028310505.1">
    <property type="nucleotide sequence ID" value="NZ_AXWS01000007.1"/>
</dbReference>
<keyword evidence="2" id="KW-1185">Reference proteome</keyword>
<dbReference type="Gene3D" id="3.40.30.10">
    <property type="entry name" value="Glutaredoxin"/>
    <property type="match status" value="1"/>
</dbReference>
<dbReference type="Pfam" id="PF02798">
    <property type="entry name" value="GST_N"/>
    <property type="match status" value="1"/>
</dbReference>
<reference evidence="3" key="1">
    <citation type="journal article" date="2001" name="J. Biol. Chem.">
        <title>The glutathione transferase structural family includes a nuclear chloride channel and a ryanodine receptor calcium release channel modulator.</title>
        <authorList>
            <person name="Dulhunty A."/>
            <person name="Gage P."/>
            <person name="Curtis S."/>
            <person name="Chelvanayagam G."/>
            <person name="Board P."/>
        </authorList>
    </citation>
    <scope>NUCLEOTIDE SEQUENCE</scope>
</reference>
<dbReference type="SUPFAM" id="SSF47616">
    <property type="entry name" value="GST C-terminal domain-like"/>
    <property type="match status" value="1"/>
</dbReference>
<dbReference type="InterPro" id="IPR036249">
    <property type="entry name" value="Thioredoxin-like_sf"/>
</dbReference>
<dbReference type="InterPro" id="IPR036282">
    <property type="entry name" value="Glutathione-S-Trfase_C_sf"/>
</dbReference>
<dbReference type="SFLD" id="SFLDG01150">
    <property type="entry name" value="Main.1:_Beta-like"/>
    <property type="match status" value="1"/>
</dbReference>
<proteinExistence type="predicted"/>
<dbReference type="PROSITE" id="PS50404">
    <property type="entry name" value="GST_NTER"/>
    <property type="match status" value="1"/>
</dbReference>
<protein>
    <submittedName>
        <fullName evidence="3">Glutathione S-transferase family protein</fullName>
        <ecNumber evidence="3">2.5.1.-</ecNumber>
    </submittedName>
</protein>
<accession>A0A8B6X215</accession>
<dbReference type="SFLD" id="SFLDS00019">
    <property type="entry name" value="Glutathione_Transferase_(cytos"/>
    <property type="match status" value="1"/>
</dbReference>
<dbReference type="PANTHER" id="PTHR44051:SF21">
    <property type="entry name" value="GLUTATHIONE S-TRANSFERASE FAMILY PROTEIN"/>
    <property type="match status" value="1"/>
</dbReference>
<dbReference type="InterPro" id="IPR004045">
    <property type="entry name" value="Glutathione_S-Trfase_N"/>
</dbReference>
<sequence length="223" mass="24531">MTDPRFFTLHHAPQSRSTGVLGLLHELGLVEGRDYRIRLLDLKSGQNREPGFLSINPMGKVPTIVHAGAVVTEQPAIYQYLAELFPEAGLAPAIGDPLRGPFLRWLAFYGSCFEPALVDRAQQRTPAPPGMCPYSDFDTMYDSFVRQLARGPWMLGGRFSALDILWGSALAWTLRFGLLPSLPVLTDYVARVAARPAVLAAQEQDARLLAEVEAWRAGRAAKG</sequence>
<dbReference type="Gene3D" id="1.20.1050.10">
    <property type="match status" value="1"/>
</dbReference>
<dbReference type="OrthoDB" id="3828095at2"/>
<dbReference type="SFLD" id="SFLDG00358">
    <property type="entry name" value="Main_(cytGST)"/>
    <property type="match status" value="1"/>
</dbReference>
<dbReference type="CDD" id="cd03207">
    <property type="entry name" value="GST_C_8"/>
    <property type="match status" value="1"/>
</dbReference>
<dbReference type="EC" id="2.5.1.-" evidence="3"/>
<dbReference type="PANTHER" id="PTHR44051">
    <property type="entry name" value="GLUTATHIONE S-TRANSFERASE-RELATED"/>
    <property type="match status" value="1"/>
</dbReference>
<dbReference type="Proteomes" id="UP000675920">
    <property type="component" value="Unplaced"/>
</dbReference>
<evidence type="ECO:0000313" key="2">
    <source>
        <dbReference type="Proteomes" id="UP000675920"/>
    </source>
</evidence>